<dbReference type="PANTHER" id="PTHR43840">
    <property type="entry name" value="MITOCHONDRIAL METAL TRANSPORTER 1-RELATED"/>
    <property type="match status" value="1"/>
</dbReference>
<dbReference type="RefSeq" id="XP_040676437.1">
    <property type="nucleotide sequence ID" value="XM_040825673.1"/>
</dbReference>
<dbReference type="FunFam" id="3.30.70.1350:FF:000004">
    <property type="entry name" value="Cation diffusion facilitator 10"/>
    <property type="match status" value="1"/>
</dbReference>
<keyword evidence="2" id="KW-0813">Transport</keyword>
<dbReference type="GO" id="GO:0016020">
    <property type="term" value="C:membrane"/>
    <property type="evidence" value="ECO:0007669"/>
    <property type="project" value="UniProtKB-SubCell"/>
</dbReference>
<protein>
    <submittedName>
        <fullName evidence="9">Cation diffusion facilitator 10</fullName>
    </submittedName>
</protein>
<dbReference type="Gene3D" id="1.20.1510.10">
    <property type="entry name" value="Cation efflux protein transmembrane domain"/>
    <property type="match status" value="1"/>
</dbReference>
<dbReference type="GO" id="GO:0008324">
    <property type="term" value="F:monoatomic cation transmembrane transporter activity"/>
    <property type="evidence" value="ECO:0007669"/>
    <property type="project" value="InterPro"/>
</dbReference>
<dbReference type="Gene3D" id="3.30.70.1350">
    <property type="entry name" value="Cation efflux protein, cytoplasmic domain"/>
    <property type="match status" value="1"/>
</dbReference>
<evidence type="ECO:0000256" key="2">
    <source>
        <dbReference type="ARBA" id="ARBA00022448"/>
    </source>
</evidence>
<evidence type="ECO:0000259" key="8">
    <source>
        <dbReference type="Pfam" id="PF01545"/>
    </source>
</evidence>
<comment type="caution">
    <text evidence="9">The sequence shown here is derived from an EMBL/GenBank/DDBJ whole genome shotgun (WGS) entry which is preliminary data.</text>
</comment>
<feature type="transmembrane region" description="Helical" evidence="7">
    <location>
        <begin position="386"/>
        <end position="407"/>
    </location>
</feature>
<dbReference type="SUPFAM" id="SSF161111">
    <property type="entry name" value="Cation efflux protein transmembrane domain-like"/>
    <property type="match status" value="1"/>
</dbReference>
<dbReference type="HOGENOM" id="CLU_013430_10_1_1"/>
<sequence length="609" mass="67574">MSSPNHRSSPVRRPSLLSLDDNHHHYPLATRTGTLASLIRSRSQQSLAGSWPPPLHRHGTDDEEAGLWMRHEEDDAIERLLRDENRLSQILKGPLARSMNLIGKSNPRYQWERYWKHDDELQTMKRPIREYYERTNELIEQYMYIDCLLDSSIPHDLLNEYNAELEASAFRPIDVPATIAEEPGSSQSLSESASASLGASMEQYQQASGSYGTINGNGNGNGNASASANANANPNTSGSPVDEVSKQVALPQKRTPKDIFRSSENLPLLKHAHDDGEGEDRTPHAAVQSNSSDSGPRPNLPWLEDAEIDSDDPIVMLAIWVNMIANIILLVGKVAVIVSVPSMSVLASLVDAVLDFLSTAIVWTTTRLISAGQQDQHHYPVGRRRLEPVGVLVFSVIMVTSFVQVGLECVQRLAKPEHEILQLGLPAIIIMVSTIVIKGGCWVWCRLVKNSSVRALAEDAKTDVIFNIGSIFFPIVGFYGRIWWLDAAGGLVLSLVVILTWSQTSAHHVRNLTGFSAQPDERNLLLYLTMRFATAIRQIQNLRAYHAGDKLFVEVDIVLSAVTPLKDSHDLSEVLTYFLESVPIVDRAFVHVDYTSYNAPTHMLKQSSA</sequence>
<dbReference type="GO" id="GO:0030003">
    <property type="term" value="P:intracellular monoatomic cation homeostasis"/>
    <property type="evidence" value="ECO:0007669"/>
    <property type="project" value="UniProtKB-ARBA"/>
</dbReference>
<dbReference type="EMBL" id="AZHE01000024">
    <property type="protein sequence ID" value="KHN95371.1"/>
    <property type="molecule type" value="Genomic_DNA"/>
</dbReference>
<dbReference type="InterPro" id="IPR058533">
    <property type="entry name" value="Cation_efflux_TM"/>
</dbReference>
<feature type="compositionally biased region" description="Low complexity" evidence="6">
    <location>
        <begin position="181"/>
        <end position="200"/>
    </location>
</feature>
<dbReference type="SUPFAM" id="SSF160240">
    <property type="entry name" value="Cation efflux protein cytoplasmic domain-like"/>
    <property type="match status" value="1"/>
</dbReference>
<keyword evidence="3 7" id="KW-0812">Transmembrane</keyword>
<keyword evidence="4 7" id="KW-1133">Transmembrane helix</keyword>
<dbReference type="InterPro" id="IPR027469">
    <property type="entry name" value="Cation_efflux_TMD_sf"/>
</dbReference>
<evidence type="ECO:0000313" key="10">
    <source>
        <dbReference type="Proteomes" id="UP000030816"/>
    </source>
</evidence>
<feature type="domain" description="Cation efflux protein transmembrane" evidence="8">
    <location>
        <begin position="319"/>
        <end position="510"/>
    </location>
</feature>
<evidence type="ECO:0000256" key="1">
    <source>
        <dbReference type="ARBA" id="ARBA00004141"/>
    </source>
</evidence>
<dbReference type="InterPro" id="IPR050291">
    <property type="entry name" value="CDF_Transporter"/>
</dbReference>
<keyword evidence="5 7" id="KW-0472">Membrane</keyword>
<evidence type="ECO:0000256" key="7">
    <source>
        <dbReference type="SAM" id="Phobius"/>
    </source>
</evidence>
<dbReference type="OrthoDB" id="78296at2759"/>
<dbReference type="STRING" id="1081103.A0A0B2WH95"/>
<name>A0A0B2WH95_METAS</name>
<evidence type="ECO:0000256" key="5">
    <source>
        <dbReference type="ARBA" id="ARBA00023136"/>
    </source>
</evidence>
<evidence type="ECO:0000256" key="3">
    <source>
        <dbReference type="ARBA" id="ARBA00022692"/>
    </source>
</evidence>
<comment type="subcellular location">
    <subcellularLocation>
        <location evidence="1">Membrane</location>
        <topology evidence="1">Multi-pass membrane protein</topology>
    </subcellularLocation>
</comment>
<evidence type="ECO:0000256" key="6">
    <source>
        <dbReference type="SAM" id="MobiDB-lite"/>
    </source>
</evidence>
<dbReference type="Pfam" id="PF01545">
    <property type="entry name" value="Cation_efflux"/>
    <property type="match status" value="1"/>
</dbReference>
<dbReference type="FunFam" id="1.20.1510.10:FF:000005">
    <property type="entry name" value="Putative Cation diffusion facilitator 1"/>
    <property type="match status" value="1"/>
</dbReference>
<dbReference type="AlphaFoldDB" id="A0A0B2WH95"/>
<feature type="compositionally biased region" description="Low complexity" evidence="6">
    <location>
        <begin position="7"/>
        <end position="19"/>
    </location>
</feature>
<keyword evidence="10" id="KW-1185">Reference proteome</keyword>
<dbReference type="GO" id="GO:0098771">
    <property type="term" value="P:inorganic ion homeostasis"/>
    <property type="evidence" value="ECO:0007669"/>
    <property type="project" value="UniProtKB-ARBA"/>
</dbReference>
<feature type="region of interest" description="Disordered" evidence="6">
    <location>
        <begin position="1"/>
        <end position="24"/>
    </location>
</feature>
<feature type="transmembrane region" description="Helical" evidence="7">
    <location>
        <begin position="427"/>
        <end position="448"/>
    </location>
</feature>
<dbReference type="GeneID" id="63741330"/>
<feature type="compositionally biased region" description="Basic and acidic residues" evidence="6">
    <location>
        <begin position="271"/>
        <end position="283"/>
    </location>
</feature>
<gene>
    <name evidence="9" type="ORF">MAM_06875</name>
</gene>
<evidence type="ECO:0000313" key="9">
    <source>
        <dbReference type="EMBL" id="KHN95371.1"/>
    </source>
</evidence>
<organism evidence="9 10">
    <name type="scientific">Metarhizium album (strain ARSEF 1941)</name>
    <dbReference type="NCBI Taxonomy" id="1081103"/>
    <lineage>
        <taxon>Eukaryota</taxon>
        <taxon>Fungi</taxon>
        <taxon>Dikarya</taxon>
        <taxon>Ascomycota</taxon>
        <taxon>Pezizomycotina</taxon>
        <taxon>Sordariomycetes</taxon>
        <taxon>Hypocreomycetidae</taxon>
        <taxon>Hypocreales</taxon>
        <taxon>Clavicipitaceae</taxon>
        <taxon>Metarhizium</taxon>
    </lineage>
</organism>
<dbReference type="Proteomes" id="UP000030816">
    <property type="component" value="Unassembled WGS sequence"/>
</dbReference>
<evidence type="ECO:0000256" key="4">
    <source>
        <dbReference type="ARBA" id="ARBA00022989"/>
    </source>
</evidence>
<feature type="region of interest" description="Disordered" evidence="6">
    <location>
        <begin position="181"/>
        <end position="304"/>
    </location>
</feature>
<dbReference type="PANTHER" id="PTHR43840:SF4">
    <property type="entry name" value="CDF DIVALENT METAL CATION TRANSPORTER (EUROFUNG)"/>
    <property type="match status" value="1"/>
</dbReference>
<dbReference type="InterPro" id="IPR036837">
    <property type="entry name" value="Cation_efflux_CTD_sf"/>
</dbReference>
<reference evidence="9 10" key="1">
    <citation type="journal article" date="2014" name="Proc. Natl. Acad. Sci. U.S.A.">
        <title>Trajectory and genomic determinants of fungal-pathogen speciation and host adaptation.</title>
        <authorList>
            <person name="Hu X."/>
            <person name="Xiao G."/>
            <person name="Zheng P."/>
            <person name="Shang Y."/>
            <person name="Su Y."/>
            <person name="Zhang X."/>
            <person name="Liu X."/>
            <person name="Zhan S."/>
            <person name="St Leger R.J."/>
            <person name="Wang C."/>
        </authorList>
    </citation>
    <scope>NUCLEOTIDE SEQUENCE [LARGE SCALE GENOMIC DNA]</scope>
    <source>
        <strain evidence="9 10">ARSEF 1941</strain>
    </source>
</reference>
<feature type="compositionally biased region" description="Low complexity" evidence="6">
    <location>
        <begin position="222"/>
        <end position="239"/>
    </location>
</feature>
<proteinExistence type="predicted"/>
<feature type="transmembrane region" description="Helical" evidence="7">
    <location>
        <begin position="314"/>
        <end position="338"/>
    </location>
</feature>
<feature type="transmembrane region" description="Helical" evidence="7">
    <location>
        <begin position="460"/>
        <end position="476"/>
    </location>
</feature>
<accession>A0A0B2WH95</accession>